<name>A0A2T7UQ87_9RHOB</name>
<dbReference type="InterPro" id="IPR029058">
    <property type="entry name" value="AB_hydrolase_fold"/>
</dbReference>
<proteinExistence type="inferred from homology"/>
<evidence type="ECO:0000256" key="2">
    <source>
        <dbReference type="ARBA" id="ARBA00022801"/>
    </source>
</evidence>
<organism evidence="4 5">
    <name type="scientific">Pararhodobacter aggregans</name>
    <dbReference type="NCBI Taxonomy" id="404875"/>
    <lineage>
        <taxon>Bacteria</taxon>
        <taxon>Pseudomonadati</taxon>
        <taxon>Pseudomonadota</taxon>
        <taxon>Alphaproteobacteria</taxon>
        <taxon>Rhodobacterales</taxon>
        <taxon>Paracoccaceae</taxon>
        <taxon>Pararhodobacter</taxon>
    </lineage>
</organism>
<comment type="similarity">
    <text evidence="1">Belongs to the type-B carboxylesterase/lipase family.</text>
</comment>
<protein>
    <submittedName>
        <fullName evidence="4">Carboxylesterase</fullName>
    </submittedName>
</protein>
<evidence type="ECO:0000313" key="4">
    <source>
        <dbReference type="EMBL" id="PVE46824.1"/>
    </source>
</evidence>
<dbReference type="InterPro" id="IPR050309">
    <property type="entry name" value="Type-B_Carboxylest/Lipase"/>
</dbReference>
<dbReference type="AlphaFoldDB" id="A0A2T7UQ87"/>
<dbReference type="RefSeq" id="WP_107752396.1">
    <property type="nucleotide sequence ID" value="NZ_QBKF01000007.1"/>
</dbReference>
<dbReference type="GO" id="GO:0004104">
    <property type="term" value="F:cholinesterase activity"/>
    <property type="evidence" value="ECO:0007669"/>
    <property type="project" value="InterPro"/>
</dbReference>
<dbReference type="PANTHER" id="PTHR11559">
    <property type="entry name" value="CARBOXYLESTERASE"/>
    <property type="match status" value="1"/>
</dbReference>
<gene>
    <name evidence="4" type="ORF">DDE23_14160</name>
</gene>
<evidence type="ECO:0000259" key="3">
    <source>
        <dbReference type="Pfam" id="PF00135"/>
    </source>
</evidence>
<dbReference type="SUPFAM" id="SSF53474">
    <property type="entry name" value="alpha/beta-Hydrolases"/>
    <property type="match status" value="1"/>
</dbReference>
<keyword evidence="2" id="KW-0378">Hydrolase</keyword>
<dbReference type="InterPro" id="IPR002018">
    <property type="entry name" value="CarbesteraseB"/>
</dbReference>
<feature type="domain" description="Carboxylesterase type B" evidence="3">
    <location>
        <begin position="7"/>
        <end position="484"/>
    </location>
</feature>
<evidence type="ECO:0000313" key="5">
    <source>
        <dbReference type="Proteomes" id="UP000244810"/>
    </source>
</evidence>
<comment type="caution">
    <text evidence="4">The sequence shown here is derived from an EMBL/GenBank/DDBJ whole genome shotgun (WGS) entry which is preliminary data.</text>
</comment>
<dbReference type="InterPro" id="IPR000997">
    <property type="entry name" value="Cholinesterase"/>
</dbReference>
<dbReference type="Pfam" id="PF00135">
    <property type="entry name" value="COesterase"/>
    <property type="match status" value="1"/>
</dbReference>
<sequence>MPDQILRQTPFGSLGGVAAEGVTSFHRVPYSEPRLGVERFARPTEPPVWPGIRDATRPGPVPPQLPSRLDGVMGVYDCAQDEDCLHLDIWQPEGLSAPAPVLAFIHGGAFMTGGGSMPCYDGAALARATGCVVVTISYRLGIFGFLPVEEEGALNPGLHDQIAALRWIRRAIGAFGGDAGNVTAIGQSAGAFSIAAFMALPLGPSLFDKAVLMSAPLGIRLRIPAEAAGIRHALLRELGGAPGDLAPLRRAPVGDLLAALEALGRKAPPPAEPGTITPPFMPVLDPELIPRDPLEALAEGAGAWCPVVIGVTREEHASFHMAGSPLDTLTEADLVALFTREYGAEAPQRLARARARRSPATPRTLVIDLRGELDFGAAAWTVAAAQVRHGQGASHAYRFDWQSPMPGLGAGHCLDLPFLFGTPALWQAMPMVRGADRAEVEGLSTLFQGAIAAFARSGSPCGPALPPWPAFGPDRTILQIDRLTTATRLCD</sequence>
<dbReference type="EMBL" id="QDDR01000007">
    <property type="protein sequence ID" value="PVE46824.1"/>
    <property type="molecule type" value="Genomic_DNA"/>
</dbReference>
<dbReference type="OrthoDB" id="9775851at2"/>
<dbReference type="PRINTS" id="PR00878">
    <property type="entry name" value="CHOLNESTRASE"/>
</dbReference>
<dbReference type="Gene3D" id="3.40.50.1820">
    <property type="entry name" value="alpha/beta hydrolase"/>
    <property type="match status" value="1"/>
</dbReference>
<reference evidence="4 5" key="1">
    <citation type="journal article" date="2011" name="Syst. Appl. Microbiol.">
        <title>Defluviimonas denitrificans gen. nov., sp. nov., and Pararhodobacter aggregans gen. nov., sp. nov., non-phototrophic Rhodobacteraceae from the biofilter of a marine aquaculture.</title>
        <authorList>
            <person name="Foesel B.U."/>
            <person name="Drake H.L."/>
            <person name="Schramm A."/>
        </authorList>
    </citation>
    <scope>NUCLEOTIDE SEQUENCE [LARGE SCALE GENOMIC DNA]</scope>
    <source>
        <strain evidence="4 5">D1-19</strain>
    </source>
</reference>
<accession>A0A2T7UQ87</accession>
<keyword evidence="5" id="KW-1185">Reference proteome</keyword>
<dbReference type="Proteomes" id="UP000244810">
    <property type="component" value="Unassembled WGS sequence"/>
</dbReference>
<evidence type="ECO:0000256" key="1">
    <source>
        <dbReference type="ARBA" id="ARBA00005964"/>
    </source>
</evidence>